<evidence type="ECO:0000313" key="1">
    <source>
        <dbReference type="EMBL" id="SUC18426.1"/>
    </source>
</evidence>
<name>A0A379FFY0_PROMI</name>
<proteinExistence type="predicted"/>
<evidence type="ECO:0000313" key="2">
    <source>
        <dbReference type="Proteomes" id="UP000254191"/>
    </source>
</evidence>
<protein>
    <submittedName>
        <fullName evidence="1">Phage protein</fullName>
    </submittedName>
</protein>
<reference evidence="1 2" key="1">
    <citation type="submission" date="2018-06" db="EMBL/GenBank/DDBJ databases">
        <authorList>
            <consortium name="Pathogen Informatics"/>
            <person name="Doyle S."/>
        </authorList>
    </citation>
    <scope>NUCLEOTIDE SEQUENCE [LARGE SCALE GENOMIC DNA]</scope>
    <source>
        <strain evidence="1 2">NCTC11938</strain>
    </source>
</reference>
<gene>
    <name evidence="1" type="ORF">NCTC11938_00752</name>
</gene>
<sequence>MQGASALKEEIKHRVPILKETVPHRRKGTIKRNIRSKTKVQRNGQVKTRIWVKSLSGKKVSAFKQATGKSAALNPNDPFLLVVCRVWYRQDARTTVYAPQL</sequence>
<dbReference type="EMBL" id="UGTS01000004">
    <property type="protein sequence ID" value="SUC18426.1"/>
    <property type="molecule type" value="Genomic_DNA"/>
</dbReference>
<dbReference type="AlphaFoldDB" id="A0A379FFY0"/>
<organism evidence="1 2">
    <name type="scientific">Proteus mirabilis</name>
    <dbReference type="NCBI Taxonomy" id="584"/>
    <lineage>
        <taxon>Bacteria</taxon>
        <taxon>Pseudomonadati</taxon>
        <taxon>Pseudomonadota</taxon>
        <taxon>Gammaproteobacteria</taxon>
        <taxon>Enterobacterales</taxon>
        <taxon>Morganellaceae</taxon>
        <taxon>Proteus</taxon>
    </lineage>
</organism>
<dbReference type="Proteomes" id="UP000254191">
    <property type="component" value="Unassembled WGS sequence"/>
</dbReference>
<accession>A0A379FFY0</accession>